<accession>A0AAD7A2Y7</accession>
<dbReference type="GO" id="GO:0000981">
    <property type="term" value="F:DNA-binding transcription factor activity, RNA polymerase II-specific"/>
    <property type="evidence" value="ECO:0007669"/>
    <property type="project" value="InterPro"/>
</dbReference>
<dbReference type="SUPFAM" id="SSF57701">
    <property type="entry name" value="Zn2/Cys6 DNA-binding domain"/>
    <property type="match status" value="1"/>
</dbReference>
<dbReference type="Gene3D" id="4.10.240.10">
    <property type="entry name" value="Zn(2)-C6 fungal-type DNA-binding domain"/>
    <property type="match status" value="1"/>
</dbReference>
<dbReference type="Proteomes" id="UP001218218">
    <property type="component" value="Unassembled WGS sequence"/>
</dbReference>
<organism evidence="6 7">
    <name type="scientific">Mycena albidolilacea</name>
    <dbReference type="NCBI Taxonomy" id="1033008"/>
    <lineage>
        <taxon>Eukaryota</taxon>
        <taxon>Fungi</taxon>
        <taxon>Dikarya</taxon>
        <taxon>Basidiomycota</taxon>
        <taxon>Agaricomycotina</taxon>
        <taxon>Agaricomycetes</taxon>
        <taxon>Agaricomycetidae</taxon>
        <taxon>Agaricales</taxon>
        <taxon>Marasmiineae</taxon>
        <taxon>Mycenaceae</taxon>
        <taxon>Mycena</taxon>
    </lineage>
</organism>
<reference evidence="6" key="1">
    <citation type="submission" date="2023-03" db="EMBL/GenBank/DDBJ databases">
        <title>Massive genome expansion in bonnet fungi (Mycena s.s.) driven by repeated elements and novel gene families across ecological guilds.</title>
        <authorList>
            <consortium name="Lawrence Berkeley National Laboratory"/>
            <person name="Harder C.B."/>
            <person name="Miyauchi S."/>
            <person name="Viragh M."/>
            <person name="Kuo A."/>
            <person name="Thoen E."/>
            <person name="Andreopoulos B."/>
            <person name="Lu D."/>
            <person name="Skrede I."/>
            <person name="Drula E."/>
            <person name="Henrissat B."/>
            <person name="Morin E."/>
            <person name="Kohler A."/>
            <person name="Barry K."/>
            <person name="LaButti K."/>
            <person name="Morin E."/>
            <person name="Salamov A."/>
            <person name="Lipzen A."/>
            <person name="Mereny Z."/>
            <person name="Hegedus B."/>
            <person name="Baldrian P."/>
            <person name="Stursova M."/>
            <person name="Weitz H."/>
            <person name="Taylor A."/>
            <person name="Grigoriev I.V."/>
            <person name="Nagy L.G."/>
            <person name="Martin F."/>
            <person name="Kauserud H."/>
        </authorList>
    </citation>
    <scope>NUCLEOTIDE SEQUENCE</scope>
    <source>
        <strain evidence="6">CBHHK002</strain>
    </source>
</reference>
<evidence type="ECO:0000259" key="4">
    <source>
        <dbReference type="SMART" id="SM00066"/>
    </source>
</evidence>
<dbReference type="Pfam" id="PF04082">
    <property type="entry name" value="Fungal_trans"/>
    <property type="match status" value="1"/>
</dbReference>
<feature type="compositionally biased region" description="Polar residues" evidence="3">
    <location>
        <begin position="66"/>
        <end position="85"/>
    </location>
</feature>
<evidence type="ECO:0000313" key="7">
    <source>
        <dbReference type="Proteomes" id="UP001218218"/>
    </source>
</evidence>
<name>A0AAD7A2Y7_9AGAR</name>
<feature type="domain" description="Zn(2)-C6 fungal-type" evidence="4">
    <location>
        <begin position="18"/>
        <end position="63"/>
    </location>
</feature>
<dbReference type="SMART" id="SM00066">
    <property type="entry name" value="GAL4"/>
    <property type="match status" value="1"/>
</dbReference>
<keyword evidence="2" id="KW-0539">Nucleus</keyword>
<keyword evidence="1" id="KW-0479">Metal-binding</keyword>
<dbReference type="CDD" id="cd12148">
    <property type="entry name" value="fungal_TF_MHR"/>
    <property type="match status" value="1"/>
</dbReference>
<dbReference type="InterPro" id="IPR050987">
    <property type="entry name" value="AtrR-like"/>
</dbReference>
<dbReference type="EMBL" id="JARIHO010000017">
    <property type="protein sequence ID" value="KAJ7348497.1"/>
    <property type="molecule type" value="Genomic_DNA"/>
</dbReference>
<dbReference type="PANTHER" id="PTHR46910">
    <property type="entry name" value="TRANSCRIPTION FACTOR PDR1"/>
    <property type="match status" value="1"/>
</dbReference>
<dbReference type="GO" id="GO:0008270">
    <property type="term" value="F:zinc ion binding"/>
    <property type="evidence" value="ECO:0007669"/>
    <property type="project" value="InterPro"/>
</dbReference>
<dbReference type="GO" id="GO:0006351">
    <property type="term" value="P:DNA-templated transcription"/>
    <property type="evidence" value="ECO:0007669"/>
    <property type="project" value="InterPro"/>
</dbReference>
<dbReference type="PANTHER" id="PTHR46910:SF38">
    <property type="entry name" value="ZN(2)-C6 FUNGAL-TYPE DOMAIN-CONTAINING PROTEIN"/>
    <property type="match status" value="1"/>
</dbReference>
<comment type="caution">
    <text evidence="6">The sequence shown here is derived from an EMBL/GenBank/DDBJ whole genome shotgun (WGS) entry which is preliminary data.</text>
</comment>
<dbReference type="InterPro" id="IPR007219">
    <property type="entry name" value="XnlR_reg_dom"/>
</dbReference>
<proteinExistence type="predicted"/>
<gene>
    <name evidence="6" type="ORF">DFH08DRAFT_866078</name>
</gene>
<feature type="region of interest" description="Disordered" evidence="3">
    <location>
        <begin position="66"/>
        <end position="91"/>
    </location>
</feature>
<evidence type="ECO:0000259" key="5">
    <source>
        <dbReference type="SMART" id="SM00906"/>
    </source>
</evidence>
<evidence type="ECO:0000313" key="6">
    <source>
        <dbReference type="EMBL" id="KAJ7348497.1"/>
    </source>
</evidence>
<evidence type="ECO:0000256" key="1">
    <source>
        <dbReference type="ARBA" id="ARBA00022723"/>
    </source>
</evidence>
<dbReference type="InterPro" id="IPR036864">
    <property type="entry name" value="Zn2-C6_fun-type_DNA-bd_sf"/>
</dbReference>
<dbReference type="InterPro" id="IPR001138">
    <property type="entry name" value="Zn2Cys6_DnaBD"/>
</dbReference>
<dbReference type="AlphaFoldDB" id="A0AAD7A2Y7"/>
<evidence type="ECO:0000256" key="2">
    <source>
        <dbReference type="ARBA" id="ARBA00023242"/>
    </source>
</evidence>
<feature type="domain" description="Xylanolytic transcriptional activator regulatory" evidence="5">
    <location>
        <begin position="323"/>
        <end position="394"/>
    </location>
</feature>
<dbReference type="CDD" id="cd00067">
    <property type="entry name" value="GAL4"/>
    <property type="match status" value="1"/>
</dbReference>
<dbReference type="SMART" id="SM00906">
    <property type="entry name" value="Fungal_trans"/>
    <property type="match status" value="1"/>
</dbReference>
<sequence length="821" mass="91043">MSSDDDQHGGISVPAKKRRVQRACDMCRRKKSDGLRMSEKQCTNCIENGLPCTFAGAVTKRRSYLSQNTESAAGPSPGSQWSSDSPVLKDPRDLLRDTSEVVTASGSSGPGVIVAALNIRSMNTPARAPNADDLAHIALLEDLDSLSINQVRDRFQGKSSGAMLVKAAVQLREGYEERDMPWSSRRMHYWVYNPVKHRVPHFGPFVFPDPDPLRALIDLYFIHRNLYFPVLHRPTFERAVAEELHTRDVAFGAVVLLVCAIGARFSDDARVCRPGAEPLRSGWEFFDQLPFRLDHLFETPTLYELQYYCLASSFLEYSSPGACWTLIGIGIRLAQDVGAHRQREGPPTVESELWKRGFWALVSSDRTLSMSLGRSCVTQYEDIDADLPIECDDEFWENEDPALAFVQPAGKPSLVTFFNCYLRLNNILAFGLKMLYSLTKMKTLLSYRDHAWEEHLVAEIDSGLTGWIDSIPPHLRWDPNRRDEAFFDQSVFLFCTYYQVQMTIHRPFIPTIRAGGRRLPSLAICTNAARSCSHVADMSRLRKNGVPVPVLISSVFTSGVVLLLNIWSGKRTGLPPHMNSAITEVHKCMASMRVCETKWQTAGLFYDILHELATIGQVPLPKDAPAPAPAPPYTHTNKRAREEDHAAQYPCTPAPRVHYPPRTNHPSSHPNSYQLYPAPAPTINAPDSQAAHPFGPLPTYTADLGRLPVFHQRAAHPQVEASTSSWYPSQSASPLGHPEFAAGTAATAPGGGAHGVHHNVSTVESLFAAETGYANADGSSLDSDVMAMWANAPTNFEMDDWGAYLNVMSELNQGFEAVPQL</sequence>
<evidence type="ECO:0000256" key="3">
    <source>
        <dbReference type="SAM" id="MobiDB-lite"/>
    </source>
</evidence>
<protein>
    <submittedName>
        <fullName evidence="6">Fungal-specific transcription factor domain-containing protein</fullName>
    </submittedName>
</protein>
<keyword evidence="7" id="KW-1185">Reference proteome</keyword>
<dbReference type="GO" id="GO:0003677">
    <property type="term" value="F:DNA binding"/>
    <property type="evidence" value="ECO:0007669"/>
    <property type="project" value="InterPro"/>
</dbReference>